<feature type="non-terminal residue" evidence="1">
    <location>
        <position position="1"/>
    </location>
</feature>
<dbReference type="EMBL" id="JYDH01000187">
    <property type="protein sequence ID" value="KRY28911.1"/>
    <property type="molecule type" value="Genomic_DNA"/>
</dbReference>
<gene>
    <name evidence="1" type="ORF">T01_6156</name>
</gene>
<protein>
    <submittedName>
        <fullName evidence="1">Uncharacterized protein</fullName>
    </submittedName>
</protein>
<organism evidence="1 2">
    <name type="scientific">Trichinella spiralis</name>
    <name type="common">Trichina worm</name>
    <dbReference type="NCBI Taxonomy" id="6334"/>
    <lineage>
        <taxon>Eukaryota</taxon>
        <taxon>Metazoa</taxon>
        <taxon>Ecdysozoa</taxon>
        <taxon>Nematoda</taxon>
        <taxon>Enoplea</taxon>
        <taxon>Dorylaimia</taxon>
        <taxon>Trichinellida</taxon>
        <taxon>Trichinellidae</taxon>
        <taxon>Trichinella</taxon>
    </lineage>
</organism>
<keyword evidence="2" id="KW-1185">Reference proteome</keyword>
<sequence>LELGWEQKPKVETGLVHVSVKDGNGTLQQLTHFSGMLFTNQGLSSL</sequence>
<dbReference type="Proteomes" id="UP000054776">
    <property type="component" value="Unassembled WGS sequence"/>
</dbReference>
<comment type="caution">
    <text evidence="1">The sequence shown here is derived from an EMBL/GenBank/DDBJ whole genome shotgun (WGS) entry which is preliminary data.</text>
</comment>
<reference evidence="1 2" key="1">
    <citation type="submission" date="2015-01" db="EMBL/GenBank/DDBJ databases">
        <title>Evolution of Trichinella species and genotypes.</title>
        <authorList>
            <person name="Korhonen P.K."/>
            <person name="Edoardo P."/>
            <person name="Giuseppe L.R."/>
            <person name="Gasser R.B."/>
        </authorList>
    </citation>
    <scope>NUCLEOTIDE SEQUENCE [LARGE SCALE GENOMIC DNA]</scope>
    <source>
        <strain evidence="1">ISS3</strain>
    </source>
</reference>
<evidence type="ECO:0000313" key="2">
    <source>
        <dbReference type="Proteomes" id="UP000054776"/>
    </source>
</evidence>
<proteinExistence type="predicted"/>
<name>A0A0V1AVU5_TRISP</name>
<evidence type="ECO:0000313" key="1">
    <source>
        <dbReference type="EMBL" id="KRY28911.1"/>
    </source>
</evidence>
<accession>A0A0V1AVU5</accession>
<dbReference type="AlphaFoldDB" id="A0A0V1AVU5"/>